<organismHost>
    <name type="scientific">Lepidoptera</name>
    <name type="common">moths &amp; butterflies</name>
    <dbReference type="NCBI Taxonomy" id="7088"/>
</organismHost>
<accession>S5GG05</accession>
<keyword evidence="1" id="KW-0812">Transmembrane</keyword>
<feature type="transmembrane region" description="Helical" evidence="1">
    <location>
        <begin position="14"/>
        <end position="32"/>
    </location>
</feature>
<sequence length="61" mass="7098">MDDSIDYKDFNRRILLIVFKFALNKSTILSIVQRDHRVAIKRLNKINPDLKSSPRNASALQ</sequence>
<dbReference type="OrthoDB" id="8415at10239"/>
<dbReference type="SMR" id="S5GG05"/>
<gene>
    <name evidence="2" type="ORF">bAcMK108</name>
</gene>
<dbReference type="EMBL" id="KF022001">
    <property type="protein sequence ID" value="AGQ56809.1"/>
    <property type="molecule type" value="Genomic_DNA"/>
</dbReference>
<evidence type="ECO:0000256" key="1">
    <source>
        <dbReference type="SAM" id="Phobius"/>
    </source>
</evidence>
<dbReference type="KEGG" id="vg:1403939"/>
<keyword evidence="1" id="KW-0472">Membrane</keyword>
<name>S5GG05_NPVAC</name>
<keyword evidence="1" id="KW-1133">Transmembrane helix</keyword>
<proteinExistence type="predicted"/>
<protein>
    <submittedName>
        <fullName evidence="2">Uncharacterized protein</fullName>
    </submittedName>
</protein>
<dbReference type="InterPro" id="IPR008534">
    <property type="entry name" value="DUF816"/>
</dbReference>
<dbReference type="Pfam" id="PF05674">
    <property type="entry name" value="DUF816"/>
    <property type="match status" value="1"/>
</dbReference>
<reference evidence="2" key="1">
    <citation type="journal article" date="2013" name="J. Virol.">
        <title>The Autographa californica multiple nucleopolyhedrovirus ORF78 is essential for budded virus production and general occlusion body formation.</title>
        <authorList>
            <person name="Tao X.Y."/>
            <person name="Choi J.Y."/>
            <person name="Kim W.J."/>
            <person name="Lee J.H."/>
            <person name="Liu Q."/>
            <person name="Kim S.E."/>
            <person name="An S.B."/>
            <person name="Lee S.H."/>
            <person name="Woo S.D."/>
            <person name="Jin B.R."/>
            <person name="Je Y.H."/>
        </authorList>
    </citation>
    <scope>NUCLEOTIDE SEQUENCE</scope>
    <source>
        <strain evidence="2">C6</strain>
    </source>
</reference>
<evidence type="ECO:0000313" key="2">
    <source>
        <dbReference type="EMBL" id="AGQ56809.1"/>
    </source>
</evidence>
<organism evidence="2">
    <name type="scientific">Autographa californica nuclear polyhedrosis virus</name>
    <name type="common">AcMNPV</name>
    <dbReference type="NCBI Taxonomy" id="46015"/>
    <lineage>
        <taxon>Viruses</taxon>
        <taxon>Viruses incertae sedis</taxon>
        <taxon>Naldaviricetes</taxon>
        <taxon>Lefavirales</taxon>
        <taxon>Baculoviridae</taxon>
        <taxon>Alphabaculovirus</taxon>
        <taxon>Alphabaculovirus aucalifornicae</taxon>
    </lineage>
</organism>